<keyword evidence="3" id="KW-1185">Reference proteome</keyword>
<organism evidence="2 3">
    <name type="scientific">[Emmonsia] crescens</name>
    <dbReference type="NCBI Taxonomy" id="73230"/>
    <lineage>
        <taxon>Eukaryota</taxon>
        <taxon>Fungi</taxon>
        <taxon>Dikarya</taxon>
        <taxon>Ascomycota</taxon>
        <taxon>Pezizomycotina</taxon>
        <taxon>Eurotiomycetes</taxon>
        <taxon>Eurotiomycetidae</taxon>
        <taxon>Onygenales</taxon>
        <taxon>Ajellomycetaceae</taxon>
        <taxon>Emergomyces</taxon>
    </lineage>
</organism>
<accession>A0A2B7ZHF8</accession>
<reference evidence="2 3" key="1">
    <citation type="submission" date="2017-10" db="EMBL/GenBank/DDBJ databases">
        <title>Comparative genomics in systemic dimorphic fungi from Ajellomycetaceae.</title>
        <authorList>
            <person name="Munoz J.F."/>
            <person name="Mcewen J.G."/>
            <person name="Clay O.K."/>
            <person name="Cuomo C.A."/>
        </authorList>
    </citation>
    <scope>NUCLEOTIDE SEQUENCE [LARGE SCALE GENOMIC DNA]</scope>
    <source>
        <strain evidence="2 3">UAMH4076</strain>
    </source>
</reference>
<dbReference type="Proteomes" id="UP000226031">
    <property type="component" value="Unassembled WGS sequence"/>
</dbReference>
<evidence type="ECO:0000256" key="1">
    <source>
        <dbReference type="SAM" id="MobiDB-lite"/>
    </source>
</evidence>
<evidence type="ECO:0000313" key="2">
    <source>
        <dbReference type="EMBL" id="PGH32603.1"/>
    </source>
</evidence>
<dbReference type="EMBL" id="PDND01000087">
    <property type="protein sequence ID" value="PGH32603.1"/>
    <property type="molecule type" value="Genomic_DNA"/>
</dbReference>
<dbReference type="VEuPathDB" id="FungiDB:EMCG_04015"/>
<evidence type="ECO:0000313" key="3">
    <source>
        <dbReference type="Proteomes" id="UP000226031"/>
    </source>
</evidence>
<gene>
    <name evidence="2" type="ORF">GX50_04577</name>
</gene>
<feature type="region of interest" description="Disordered" evidence="1">
    <location>
        <begin position="44"/>
        <end position="64"/>
    </location>
</feature>
<name>A0A2B7ZHF8_9EURO</name>
<dbReference type="AlphaFoldDB" id="A0A2B7ZHF8"/>
<comment type="caution">
    <text evidence="2">The sequence shown here is derived from an EMBL/GenBank/DDBJ whole genome shotgun (WGS) entry which is preliminary data.</text>
</comment>
<protein>
    <submittedName>
        <fullName evidence="2">Uncharacterized protein</fullName>
    </submittedName>
</protein>
<proteinExistence type="predicted"/>
<feature type="region of interest" description="Disordered" evidence="1">
    <location>
        <begin position="1"/>
        <end position="29"/>
    </location>
</feature>
<sequence length="93" mass="10454">MPPIKKKSAGAVEPPKFKQKKAKTRLTREQRDIRADQLADLLDDDMPGFNMTGGSNLSGRGKSRLNKKKPMYIAYSKPSLPSKARLYFNTEKA</sequence>